<dbReference type="PROSITE" id="PS50082">
    <property type="entry name" value="WD_REPEATS_2"/>
    <property type="match status" value="1"/>
</dbReference>
<dbReference type="PROSITE" id="PS50294">
    <property type="entry name" value="WD_REPEATS_REGION"/>
    <property type="match status" value="1"/>
</dbReference>
<feature type="repeat" description="WD" evidence="1">
    <location>
        <begin position="67"/>
        <end position="107"/>
    </location>
</feature>
<accession>A0ABD1AU69</accession>
<name>A0ABD1AU69_CARAN</name>
<dbReference type="InterPro" id="IPR001680">
    <property type="entry name" value="WD40_rpt"/>
</dbReference>
<sequence length="107" mass="12030">MQSGEEYVPWAHLCTLSGFHDRSIFSVHWSRDGVIASGASDDAIRLFVDDNSDSVDRPFYKLLLKKEKAHEMDVNSVQWAPDHKEIGLLASASDDGMVKIWKLALEP</sequence>
<evidence type="ECO:0000313" key="3">
    <source>
        <dbReference type="Proteomes" id="UP001558713"/>
    </source>
</evidence>
<dbReference type="AlphaFoldDB" id="A0ABD1AU69"/>
<evidence type="ECO:0000313" key="2">
    <source>
        <dbReference type="EMBL" id="KAL1210272.1"/>
    </source>
</evidence>
<dbReference type="InterPro" id="IPR036322">
    <property type="entry name" value="WD40_repeat_dom_sf"/>
</dbReference>
<dbReference type="SUPFAM" id="SSF50978">
    <property type="entry name" value="WD40 repeat-like"/>
    <property type="match status" value="1"/>
</dbReference>
<protein>
    <submittedName>
        <fullName evidence="2">Protein CIA1</fullName>
    </submittedName>
</protein>
<dbReference type="SMART" id="SM00320">
    <property type="entry name" value="WD40"/>
    <property type="match status" value="2"/>
</dbReference>
<dbReference type="Proteomes" id="UP001558713">
    <property type="component" value="Unassembled WGS sequence"/>
</dbReference>
<evidence type="ECO:0000256" key="1">
    <source>
        <dbReference type="PROSITE-ProRule" id="PRU00221"/>
    </source>
</evidence>
<reference evidence="2 3" key="1">
    <citation type="submission" date="2024-04" db="EMBL/GenBank/DDBJ databases">
        <title>Genome assembly C_amara_ONT_v2.</title>
        <authorList>
            <person name="Yant L."/>
            <person name="Moore C."/>
            <person name="Slenker M."/>
        </authorList>
    </citation>
    <scope>NUCLEOTIDE SEQUENCE [LARGE SCALE GENOMIC DNA]</scope>
    <source>
        <tissue evidence="2">Leaf</tissue>
    </source>
</reference>
<gene>
    <name evidence="2" type="ORF">V5N11_006613</name>
</gene>
<proteinExistence type="predicted"/>
<organism evidence="2 3">
    <name type="scientific">Cardamine amara subsp. amara</name>
    <dbReference type="NCBI Taxonomy" id="228776"/>
    <lineage>
        <taxon>Eukaryota</taxon>
        <taxon>Viridiplantae</taxon>
        <taxon>Streptophyta</taxon>
        <taxon>Embryophyta</taxon>
        <taxon>Tracheophyta</taxon>
        <taxon>Spermatophyta</taxon>
        <taxon>Magnoliopsida</taxon>
        <taxon>eudicotyledons</taxon>
        <taxon>Gunneridae</taxon>
        <taxon>Pentapetalae</taxon>
        <taxon>rosids</taxon>
        <taxon>malvids</taxon>
        <taxon>Brassicales</taxon>
        <taxon>Brassicaceae</taxon>
        <taxon>Cardamineae</taxon>
        <taxon>Cardamine</taxon>
    </lineage>
</organism>
<dbReference type="PANTHER" id="PTHR19920:SF0">
    <property type="entry name" value="CYTOSOLIC IRON-SULFUR PROTEIN ASSEMBLY PROTEIN CIAO1-RELATED"/>
    <property type="match status" value="1"/>
</dbReference>
<dbReference type="PANTHER" id="PTHR19920">
    <property type="entry name" value="WD40 PROTEIN CIAO1"/>
    <property type="match status" value="1"/>
</dbReference>
<keyword evidence="1" id="KW-0853">WD repeat</keyword>
<dbReference type="Pfam" id="PF00400">
    <property type="entry name" value="WD40"/>
    <property type="match status" value="2"/>
</dbReference>
<dbReference type="EMBL" id="JBANAX010000394">
    <property type="protein sequence ID" value="KAL1210272.1"/>
    <property type="molecule type" value="Genomic_DNA"/>
</dbReference>
<dbReference type="Gene3D" id="2.130.10.10">
    <property type="entry name" value="YVTN repeat-like/Quinoprotein amine dehydrogenase"/>
    <property type="match status" value="1"/>
</dbReference>
<keyword evidence="3" id="KW-1185">Reference proteome</keyword>
<dbReference type="InterPro" id="IPR015943">
    <property type="entry name" value="WD40/YVTN_repeat-like_dom_sf"/>
</dbReference>
<comment type="caution">
    <text evidence="2">The sequence shown here is derived from an EMBL/GenBank/DDBJ whole genome shotgun (WGS) entry which is preliminary data.</text>
</comment>